<feature type="non-terminal residue" evidence="1">
    <location>
        <position position="1"/>
    </location>
</feature>
<sequence>NMTNLDRLIINELLDHGVVHNDAVGSRDPTKAVLPSLSLKRPSVQQRIGNYFKNYCSVLHRTIF</sequence>
<evidence type="ECO:0000313" key="1">
    <source>
        <dbReference type="EMBL" id="EPC46997.1"/>
    </source>
</evidence>
<proteinExistence type="predicted"/>
<accession>A0A8E0M6S8</accession>
<protein>
    <submittedName>
        <fullName evidence="1">Uncharacterized protein</fullName>
    </submittedName>
</protein>
<dbReference type="EMBL" id="ANJV01000547">
    <property type="protein sequence ID" value="EPC46997.1"/>
    <property type="molecule type" value="Genomic_DNA"/>
</dbReference>
<reference evidence="1 2" key="1">
    <citation type="journal article" date="2013" name="PLoS ONE">
        <title>Lactobacillus paracasei comparative genomics: towards species pan-genome definition and exploitation of diversity.</title>
        <authorList>
            <person name="Smokvina T."/>
            <person name="Wels M."/>
            <person name="Polka J."/>
            <person name="Chervaux C."/>
            <person name="Brisse S."/>
            <person name="Boekhorst J."/>
            <person name="van Hylckama Vlieg J.E."/>
            <person name="Siezen R.J."/>
        </authorList>
    </citation>
    <scope>NUCLEOTIDE SEQUENCE [LARGE SCALE GENOMIC DNA]</scope>
    <source>
        <strain evidence="1 2">Lpp7</strain>
    </source>
</reference>
<organism evidence="1 2">
    <name type="scientific">Lacticaseibacillus paracasei subsp. paracasei Lpp7</name>
    <dbReference type="NCBI Taxonomy" id="1256200"/>
    <lineage>
        <taxon>Bacteria</taxon>
        <taxon>Bacillati</taxon>
        <taxon>Bacillota</taxon>
        <taxon>Bacilli</taxon>
        <taxon>Lactobacillales</taxon>
        <taxon>Lactobacillaceae</taxon>
        <taxon>Lacticaseibacillus</taxon>
    </lineage>
</organism>
<gene>
    <name evidence="1" type="ORF">Lpp7_15640</name>
</gene>
<comment type="caution">
    <text evidence="1">The sequence shown here is derived from an EMBL/GenBank/DDBJ whole genome shotgun (WGS) entry which is preliminary data.</text>
</comment>
<dbReference type="Proteomes" id="UP000014303">
    <property type="component" value="Unassembled WGS sequence"/>
</dbReference>
<name>A0A8E0M6S8_LACPA</name>
<evidence type="ECO:0000313" key="2">
    <source>
        <dbReference type="Proteomes" id="UP000014303"/>
    </source>
</evidence>
<dbReference type="AlphaFoldDB" id="A0A8E0M6S8"/>